<keyword evidence="8" id="KW-1185">Reference proteome</keyword>
<dbReference type="InterPro" id="IPR036922">
    <property type="entry name" value="Rieske_2Fe-2S_sf"/>
</dbReference>
<sequence>MEMSVAPMPPIAPVGYVLAGSRTELMPVIQDEPDINASSGTGAHARSTEEEEESSGSSGSDSDSDSEVRKKRRQAQESAKKGLASCPSGQMKVIEVEQPTGSYPPVRRICPHQGSALAGGAMIDIEDMGIVWGAGVVCRLHGW</sequence>
<evidence type="ECO:0000256" key="2">
    <source>
        <dbReference type="ARBA" id="ARBA00022723"/>
    </source>
</evidence>
<evidence type="ECO:0000259" key="6">
    <source>
        <dbReference type="PROSITE" id="PS51296"/>
    </source>
</evidence>
<evidence type="ECO:0000256" key="3">
    <source>
        <dbReference type="ARBA" id="ARBA00023004"/>
    </source>
</evidence>
<evidence type="ECO:0000256" key="5">
    <source>
        <dbReference type="SAM" id="MobiDB-lite"/>
    </source>
</evidence>
<gene>
    <name evidence="7" type="ORF">DFQ27_001830</name>
</gene>
<dbReference type="GO" id="GO:0051537">
    <property type="term" value="F:2 iron, 2 sulfur cluster binding"/>
    <property type="evidence" value="ECO:0007669"/>
    <property type="project" value="UniProtKB-KW"/>
</dbReference>
<keyword evidence="1" id="KW-0001">2Fe-2S</keyword>
<reference evidence="7" key="1">
    <citation type="journal article" date="2020" name="Fungal Divers.">
        <title>Resolving the Mortierellaceae phylogeny through synthesis of multi-gene phylogenetics and phylogenomics.</title>
        <authorList>
            <person name="Vandepol N."/>
            <person name="Liber J."/>
            <person name="Desiro A."/>
            <person name="Na H."/>
            <person name="Kennedy M."/>
            <person name="Barry K."/>
            <person name="Grigoriev I.V."/>
            <person name="Miller A.N."/>
            <person name="O'Donnell K."/>
            <person name="Stajich J.E."/>
            <person name="Bonito G."/>
        </authorList>
    </citation>
    <scope>NUCLEOTIDE SEQUENCE</scope>
    <source>
        <strain evidence="7">BC1065</strain>
    </source>
</reference>
<evidence type="ECO:0000313" key="7">
    <source>
        <dbReference type="EMBL" id="KAG0263309.1"/>
    </source>
</evidence>
<keyword evidence="3" id="KW-0408">Iron</keyword>
<evidence type="ECO:0000256" key="4">
    <source>
        <dbReference type="ARBA" id="ARBA00023014"/>
    </source>
</evidence>
<dbReference type="OrthoDB" id="426882at2759"/>
<feature type="domain" description="Rieske" evidence="6">
    <location>
        <begin position="89"/>
        <end position="143"/>
    </location>
</feature>
<dbReference type="InterPro" id="IPR017941">
    <property type="entry name" value="Rieske_2Fe-2S"/>
</dbReference>
<name>A0A9P6QAZ9_9FUNG</name>
<protein>
    <recommendedName>
        <fullName evidence="6">Rieske domain-containing protein</fullName>
    </recommendedName>
</protein>
<dbReference type="SUPFAM" id="SSF50022">
    <property type="entry name" value="ISP domain"/>
    <property type="match status" value="1"/>
</dbReference>
<dbReference type="GO" id="GO:0046872">
    <property type="term" value="F:metal ion binding"/>
    <property type="evidence" value="ECO:0007669"/>
    <property type="project" value="UniProtKB-KW"/>
</dbReference>
<organism evidence="7 8">
    <name type="scientific">Actinomortierella ambigua</name>
    <dbReference type="NCBI Taxonomy" id="1343610"/>
    <lineage>
        <taxon>Eukaryota</taxon>
        <taxon>Fungi</taxon>
        <taxon>Fungi incertae sedis</taxon>
        <taxon>Mucoromycota</taxon>
        <taxon>Mortierellomycotina</taxon>
        <taxon>Mortierellomycetes</taxon>
        <taxon>Mortierellales</taxon>
        <taxon>Mortierellaceae</taxon>
        <taxon>Actinomortierella</taxon>
    </lineage>
</organism>
<dbReference type="EMBL" id="JAAAJB010000164">
    <property type="protein sequence ID" value="KAG0263309.1"/>
    <property type="molecule type" value="Genomic_DNA"/>
</dbReference>
<evidence type="ECO:0000256" key="1">
    <source>
        <dbReference type="ARBA" id="ARBA00022714"/>
    </source>
</evidence>
<keyword evidence="4" id="KW-0411">Iron-sulfur</keyword>
<feature type="region of interest" description="Disordered" evidence="5">
    <location>
        <begin position="27"/>
        <end position="92"/>
    </location>
</feature>
<dbReference type="AlphaFoldDB" id="A0A9P6QAZ9"/>
<keyword evidence="2" id="KW-0479">Metal-binding</keyword>
<dbReference type="PROSITE" id="PS51296">
    <property type="entry name" value="RIESKE"/>
    <property type="match status" value="1"/>
</dbReference>
<comment type="caution">
    <text evidence="7">The sequence shown here is derived from an EMBL/GenBank/DDBJ whole genome shotgun (WGS) entry which is preliminary data.</text>
</comment>
<proteinExistence type="predicted"/>
<evidence type="ECO:0000313" key="8">
    <source>
        <dbReference type="Proteomes" id="UP000807716"/>
    </source>
</evidence>
<dbReference type="Proteomes" id="UP000807716">
    <property type="component" value="Unassembled WGS sequence"/>
</dbReference>
<accession>A0A9P6QAZ9</accession>